<evidence type="ECO:0000313" key="5">
    <source>
        <dbReference type="EMBL" id="KAK1644134.1"/>
    </source>
</evidence>
<evidence type="ECO:0000256" key="2">
    <source>
        <dbReference type="ARBA" id="ARBA00010846"/>
    </source>
</evidence>
<dbReference type="SUPFAM" id="SSF49599">
    <property type="entry name" value="TRAF domain-like"/>
    <property type="match status" value="1"/>
</dbReference>
<reference evidence="5" key="1">
    <citation type="submission" date="2023-07" db="EMBL/GenBank/DDBJ databases">
        <title>A chromosome-level genome assembly of Lolium multiflorum.</title>
        <authorList>
            <person name="Chen Y."/>
            <person name="Copetti D."/>
            <person name="Kolliker R."/>
            <person name="Studer B."/>
        </authorList>
    </citation>
    <scope>NUCLEOTIDE SEQUENCE</scope>
    <source>
        <strain evidence="5">02402/16</strain>
        <tissue evidence="5">Leaf</tissue>
    </source>
</reference>
<dbReference type="SUPFAM" id="SSF54695">
    <property type="entry name" value="POZ domain"/>
    <property type="match status" value="1"/>
</dbReference>
<dbReference type="GO" id="GO:0016567">
    <property type="term" value="P:protein ubiquitination"/>
    <property type="evidence" value="ECO:0007669"/>
    <property type="project" value="InterPro"/>
</dbReference>
<dbReference type="InterPro" id="IPR000210">
    <property type="entry name" value="BTB/POZ_dom"/>
</dbReference>
<name>A0AAD8W7P1_LOLMU</name>
<dbReference type="InterPro" id="IPR008974">
    <property type="entry name" value="TRAF-like"/>
</dbReference>
<sequence length="375" mass="41197">MAASSGVAGDDPISRSASSIVASAVSGSHLLKIVGYSRTKEVPNGKQIRSFPFRVGGRTWHLDYFPNGAMPEDIDFISLYLTLDDTVAKDEAVKAQAKFSLLDQHGKPVPTHNFTTQIRDFAVCKGWGIKRLIKREELEKSEHLKDDSFTVKVDVTILSDFHVQETPSILEPPSISVPPSDMQRHFGDLLSSKTGIDVKFQVGQETFSAHRLVLAARSPVFRAEFFGPMKEGTMREAIQIDDMEAEVFKALLTFMYTDALPDMDQGEECAMAQHLLVAADRYDLGRLKLICQDKLSSGIDTSSVATILALADQHHCHELKAACLKFLSSPANLDVVMESEGFELLTKSCPGVMKDILRSHVAPSLLGKTKSRASA</sequence>
<dbReference type="Gene3D" id="3.30.710.10">
    <property type="entry name" value="Potassium Channel Kv1.1, Chain A"/>
    <property type="match status" value="1"/>
</dbReference>
<protein>
    <submittedName>
        <fullName evidence="5">Uncharacterized protein</fullName>
    </submittedName>
</protein>
<accession>A0AAD8W7P1</accession>
<dbReference type="PANTHER" id="PTHR26379:SF215">
    <property type="entry name" value="BTB DOMAIN-CONTAINING PROTEIN"/>
    <property type="match status" value="1"/>
</dbReference>
<dbReference type="SMART" id="SM00225">
    <property type="entry name" value="BTB"/>
    <property type="match status" value="1"/>
</dbReference>
<feature type="domain" description="BTB" evidence="3">
    <location>
        <begin position="196"/>
        <end position="264"/>
    </location>
</feature>
<feature type="domain" description="MATH" evidence="4">
    <location>
        <begin position="26"/>
        <end position="155"/>
    </location>
</feature>
<dbReference type="CDD" id="cd00121">
    <property type="entry name" value="MATH"/>
    <property type="match status" value="1"/>
</dbReference>
<dbReference type="PROSITE" id="PS50097">
    <property type="entry name" value="BTB"/>
    <property type="match status" value="1"/>
</dbReference>
<comment type="caution">
    <text evidence="5">The sequence shown here is derived from an EMBL/GenBank/DDBJ whole genome shotgun (WGS) entry which is preliminary data.</text>
</comment>
<keyword evidence="6" id="KW-1185">Reference proteome</keyword>
<dbReference type="Pfam" id="PF00651">
    <property type="entry name" value="BTB"/>
    <property type="match status" value="1"/>
</dbReference>
<dbReference type="AlphaFoldDB" id="A0AAD8W7P1"/>
<evidence type="ECO:0000259" key="3">
    <source>
        <dbReference type="PROSITE" id="PS50097"/>
    </source>
</evidence>
<dbReference type="PANTHER" id="PTHR26379">
    <property type="entry name" value="BTB/POZ AND MATH DOMAIN-CONTAINING PROTEIN 1"/>
    <property type="match status" value="1"/>
</dbReference>
<gene>
    <name evidence="5" type="ORF">QYE76_061939</name>
</gene>
<dbReference type="InterPro" id="IPR002083">
    <property type="entry name" value="MATH/TRAF_dom"/>
</dbReference>
<comment type="pathway">
    <text evidence="1">Protein modification; protein ubiquitination.</text>
</comment>
<evidence type="ECO:0000313" key="6">
    <source>
        <dbReference type="Proteomes" id="UP001231189"/>
    </source>
</evidence>
<dbReference type="Pfam" id="PF24570">
    <property type="entry name" value="BACK_BPM_SPOP"/>
    <property type="match status" value="1"/>
</dbReference>
<evidence type="ECO:0000256" key="1">
    <source>
        <dbReference type="ARBA" id="ARBA00004906"/>
    </source>
</evidence>
<dbReference type="Proteomes" id="UP001231189">
    <property type="component" value="Unassembled WGS sequence"/>
</dbReference>
<dbReference type="Pfam" id="PF22486">
    <property type="entry name" value="MATH_2"/>
    <property type="match status" value="1"/>
</dbReference>
<dbReference type="InterPro" id="IPR056423">
    <property type="entry name" value="BACK_BPM_SPOP"/>
</dbReference>
<dbReference type="InterPro" id="IPR011333">
    <property type="entry name" value="SKP1/BTB/POZ_sf"/>
</dbReference>
<dbReference type="Gene3D" id="1.25.40.420">
    <property type="match status" value="1"/>
</dbReference>
<dbReference type="Gene3D" id="2.60.210.10">
    <property type="entry name" value="Apoptosis, Tumor Necrosis Factor Receptor Associated Protein 2, Chain A"/>
    <property type="match status" value="1"/>
</dbReference>
<dbReference type="InterPro" id="IPR045005">
    <property type="entry name" value="BPM1-6"/>
</dbReference>
<dbReference type="CDD" id="cd18280">
    <property type="entry name" value="BTB_POZ_BPM_plant"/>
    <property type="match status" value="1"/>
</dbReference>
<comment type="similarity">
    <text evidence="2">Belongs to the Tdpoz family.</text>
</comment>
<dbReference type="EMBL" id="JAUUTY010000004">
    <property type="protein sequence ID" value="KAK1644134.1"/>
    <property type="molecule type" value="Genomic_DNA"/>
</dbReference>
<organism evidence="5 6">
    <name type="scientific">Lolium multiflorum</name>
    <name type="common">Italian ryegrass</name>
    <name type="synonym">Lolium perenne subsp. multiflorum</name>
    <dbReference type="NCBI Taxonomy" id="4521"/>
    <lineage>
        <taxon>Eukaryota</taxon>
        <taxon>Viridiplantae</taxon>
        <taxon>Streptophyta</taxon>
        <taxon>Embryophyta</taxon>
        <taxon>Tracheophyta</taxon>
        <taxon>Spermatophyta</taxon>
        <taxon>Magnoliopsida</taxon>
        <taxon>Liliopsida</taxon>
        <taxon>Poales</taxon>
        <taxon>Poaceae</taxon>
        <taxon>BOP clade</taxon>
        <taxon>Pooideae</taxon>
        <taxon>Poodae</taxon>
        <taxon>Poeae</taxon>
        <taxon>Poeae Chloroplast Group 2 (Poeae type)</taxon>
        <taxon>Loliodinae</taxon>
        <taxon>Loliinae</taxon>
        <taxon>Lolium</taxon>
    </lineage>
</organism>
<proteinExistence type="inferred from homology"/>
<evidence type="ECO:0000259" key="4">
    <source>
        <dbReference type="PROSITE" id="PS50144"/>
    </source>
</evidence>
<dbReference type="PROSITE" id="PS50144">
    <property type="entry name" value="MATH"/>
    <property type="match status" value="1"/>
</dbReference>